<reference evidence="1 2" key="1">
    <citation type="submission" date="2017-06" db="EMBL/GenBank/DDBJ databases">
        <authorList>
            <consortium name="Pathogen Informatics"/>
        </authorList>
    </citation>
    <scope>NUCLEOTIDE SEQUENCE [LARGE SCALE GENOMIC DNA]</scope>
    <source>
        <strain evidence="1 2">NCTC11865</strain>
    </source>
</reference>
<protein>
    <submittedName>
        <fullName evidence="1">Uncharacterized protein</fullName>
    </submittedName>
</protein>
<dbReference type="Proteomes" id="UP000215332">
    <property type="component" value="Chromosome 1"/>
</dbReference>
<name>A0A239WLK9_9ACTN</name>
<dbReference type="KEGG" id="cgrn:4412665_01127"/>
<gene>
    <name evidence="1" type="ORF">SAMEA4412665_01127</name>
</gene>
<evidence type="ECO:0000313" key="2">
    <source>
        <dbReference type="Proteomes" id="UP000215332"/>
    </source>
</evidence>
<proteinExistence type="predicted"/>
<accession>A0A239WLK9</accession>
<sequence length="29" mass="3426">MHICNSSERFMANQLMIPELAWSGRLMRC</sequence>
<dbReference type="EMBL" id="LT906441">
    <property type="protein sequence ID" value="SNV34494.1"/>
    <property type="molecule type" value="Genomic_DNA"/>
</dbReference>
<organism evidence="1 2">
    <name type="scientific">Cutibacterium granulosum</name>
    <dbReference type="NCBI Taxonomy" id="33011"/>
    <lineage>
        <taxon>Bacteria</taxon>
        <taxon>Bacillati</taxon>
        <taxon>Actinomycetota</taxon>
        <taxon>Actinomycetes</taxon>
        <taxon>Propionibacteriales</taxon>
        <taxon>Propionibacteriaceae</taxon>
        <taxon>Cutibacterium</taxon>
    </lineage>
</organism>
<dbReference type="AlphaFoldDB" id="A0A239WLK9"/>
<evidence type="ECO:0000313" key="1">
    <source>
        <dbReference type="EMBL" id="SNV34494.1"/>
    </source>
</evidence>